<evidence type="ECO:0000313" key="1">
    <source>
        <dbReference type="EMBL" id="KAJ9483872.1"/>
    </source>
</evidence>
<gene>
    <name evidence="1" type="ORF">VN97_g9525</name>
</gene>
<keyword evidence="2" id="KW-1185">Reference proteome</keyword>
<proteinExistence type="predicted"/>
<evidence type="ECO:0000313" key="2">
    <source>
        <dbReference type="Proteomes" id="UP001227192"/>
    </source>
</evidence>
<dbReference type="AlphaFoldDB" id="A0AAI9TB19"/>
<dbReference type="EMBL" id="LACB01000390">
    <property type="protein sequence ID" value="KAJ9483872.1"/>
    <property type="molecule type" value="Genomic_DNA"/>
</dbReference>
<sequence>MRLQQERSGFDPGVKLDLTFAKKSLHVNFLFSYFAFLVGEGQNREPLSPNLNVIAFSHIPCDRQRLTANPDILI</sequence>
<reference evidence="1" key="1">
    <citation type="submission" date="2015-06" db="EMBL/GenBank/DDBJ databases">
        <authorList>
            <person name="Nguyen H."/>
        </authorList>
    </citation>
    <scope>NUCLEOTIDE SEQUENCE</scope>
    <source>
        <strain evidence="1">DAOM 180753</strain>
    </source>
</reference>
<reference evidence="1" key="2">
    <citation type="journal article" date="2016" name="Fungal Biol.">
        <title>Ochratoxin A production by Penicillium thymicola.</title>
        <authorList>
            <person name="Nguyen H.D.T."/>
            <person name="McMullin D.R."/>
            <person name="Ponomareva E."/>
            <person name="Riley R."/>
            <person name="Pomraning K.R."/>
            <person name="Baker S.E."/>
            <person name="Seifert K.A."/>
        </authorList>
    </citation>
    <scope>NUCLEOTIDE SEQUENCE</scope>
    <source>
        <strain evidence="1">DAOM 180753</strain>
    </source>
</reference>
<accession>A0AAI9TB19</accession>
<protein>
    <submittedName>
        <fullName evidence="1">Uncharacterized protein</fullName>
    </submittedName>
</protein>
<name>A0AAI9TB19_PENTH</name>
<comment type="caution">
    <text evidence="1">The sequence shown here is derived from an EMBL/GenBank/DDBJ whole genome shotgun (WGS) entry which is preliminary data.</text>
</comment>
<dbReference type="Proteomes" id="UP001227192">
    <property type="component" value="Unassembled WGS sequence"/>
</dbReference>
<organism evidence="1 2">
    <name type="scientific">Penicillium thymicola</name>
    <dbReference type="NCBI Taxonomy" id="293382"/>
    <lineage>
        <taxon>Eukaryota</taxon>
        <taxon>Fungi</taxon>
        <taxon>Dikarya</taxon>
        <taxon>Ascomycota</taxon>
        <taxon>Pezizomycotina</taxon>
        <taxon>Eurotiomycetes</taxon>
        <taxon>Eurotiomycetidae</taxon>
        <taxon>Eurotiales</taxon>
        <taxon>Aspergillaceae</taxon>
        <taxon>Penicillium</taxon>
    </lineage>
</organism>